<evidence type="ECO:0000313" key="2">
    <source>
        <dbReference type="EMBL" id="GAX26431.1"/>
    </source>
</evidence>
<accession>A0A1Z5KK73</accession>
<feature type="transmembrane region" description="Helical" evidence="1">
    <location>
        <begin position="12"/>
        <end position="33"/>
    </location>
</feature>
<reference evidence="2 3" key="1">
    <citation type="journal article" date="2015" name="Plant Cell">
        <title>Oil accumulation by the oleaginous diatom Fistulifera solaris as revealed by the genome and transcriptome.</title>
        <authorList>
            <person name="Tanaka T."/>
            <person name="Maeda Y."/>
            <person name="Veluchamy A."/>
            <person name="Tanaka M."/>
            <person name="Abida H."/>
            <person name="Marechal E."/>
            <person name="Bowler C."/>
            <person name="Muto M."/>
            <person name="Sunaga Y."/>
            <person name="Tanaka M."/>
            <person name="Yoshino T."/>
            <person name="Taniguchi T."/>
            <person name="Fukuda Y."/>
            <person name="Nemoto M."/>
            <person name="Matsumoto M."/>
            <person name="Wong P.S."/>
            <person name="Aburatani S."/>
            <person name="Fujibuchi W."/>
        </authorList>
    </citation>
    <scope>NUCLEOTIDE SEQUENCE [LARGE SCALE GENOMIC DNA]</scope>
    <source>
        <strain evidence="2 3">JPCC DA0580</strain>
    </source>
</reference>
<dbReference type="EMBL" id="BDSP01000245">
    <property type="protein sequence ID" value="GAX26431.1"/>
    <property type="molecule type" value="Genomic_DNA"/>
</dbReference>
<keyword evidence="1" id="KW-0812">Transmembrane</keyword>
<gene>
    <name evidence="2" type="ORF">FisN_37Hh019</name>
</gene>
<dbReference type="AlphaFoldDB" id="A0A1Z5KK73"/>
<comment type="caution">
    <text evidence="2">The sequence shown here is derived from an EMBL/GenBank/DDBJ whole genome shotgun (WGS) entry which is preliminary data.</text>
</comment>
<protein>
    <submittedName>
        <fullName evidence="2">Uncharacterized protein</fullName>
    </submittedName>
</protein>
<evidence type="ECO:0000256" key="1">
    <source>
        <dbReference type="SAM" id="Phobius"/>
    </source>
</evidence>
<organism evidence="2 3">
    <name type="scientific">Fistulifera solaris</name>
    <name type="common">Oleaginous diatom</name>
    <dbReference type="NCBI Taxonomy" id="1519565"/>
    <lineage>
        <taxon>Eukaryota</taxon>
        <taxon>Sar</taxon>
        <taxon>Stramenopiles</taxon>
        <taxon>Ochrophyta</taxon>
        <taxon>Bacillariophyta</taxon>
        <taxon>Bacillariophyceae</taxon>
        <taxon>Bacillariophycidae</taxon>
        <taxon>Naviculales</taxon>
        <taxon>Naviculaceae</taxon>
        <taxon>Fistulifera</taxon>
    </lineage>
</organism>
<keyword evidence="3" id="KW-1185">Reference proteome</keyword>
<name>A0A1Z5KK73_FISSO</name>
<dbReference type="InParanoid" id="A0A1Z5KK73"/>
<proteinExistence type="predicted"/>
<sequence length="379" mass="43642">MPETQGRRRGFSRAAGFVVLVLYLGVSTPLLYLRTLTPFMDNIRIHPISAKPFLTLANDETTILLNAGQGTTGTSTAMEATCRLGIPSFHYIFSCVPPHLSKSNEYFRQYNLLLIRKKALHDKLVKNYFFYRDCAYSRNNSWWYRLFRTAIFQCTMSHLEAALKEDQQNLKELLQQPGNFALHDSPYPYYLNYILQQAQASDRSISLMISEREPAVWSSRRMSTHPEVFVCREQFHEIIHGSTDSSKSNINFYYSGAFDLIACIERARTQDPPPQLVSDVLITYSGLEAICDSHNHHASECHARLGEINARALQDYQDRVRQLYTPEYTINLWDKKLTTAEFAMDIYNQLPRLHYMVNRVELVLRGGPEDGKVLPLVHA</sequence>
<evidence type="ECO:0000313" key="3">
    <source>
        <dbReference type="Proteomes" id="UP000198406"/>
    </source>
</evidence>
<dbReference type="Proteomes" id="UP000198406">
    <property type="component" value="Unassembled WGS sequence"/>
</dbReference>
<keyword evidence="1" id="KW-0472">Membrane</keyword>
<dbReference type="OrthoDB" id="56055at2759"/>
<keyword evidence="1" id="KW-1133">Transmembrane helix</keyword>